<evidence type="ECO:0000256" key="5">
    <source>
        <dbReference type="SAM" id="Phobius"/>
    </source>
</evidence>
<keyword evidence="5" id="KW-0472">Membrane</keyword>
<dbReference type="AlphaFoldDB" id="A0A930VDJ7"/>
<gene>
    <name evidence="6" type="ORF">ISU07_07800</name>
</gene>
<dbReference type="Pfam" id="PF13641">
    <property type="entry name" value="Glyco_tranf_2_3"/>
    <property type="match status" value="1"/>
</dbReference>
<keyword evidence="3" id="KW-0328">Glycosyltransferase</keyword>
<sequence length="346" mass="37385">MTGPRVTAVVLAYGAEPVLGECVHALLDSAGADVDVVLVDNGCTTDAVERLRDVTGVTVVTPGTNTGFAGGCNLGARHAESPVLAFVNGDAVVRPGALRALADALEDETVGLASGSLRLYDEPDVMNSAGNPVHFTGLSWAGGLGEPAADHATPQDVASATGAATAVRADRFAELGGFCEPMFAYCEDAELSLRTWQHGWRVRYVPDAVVLHRYEFSRNPLKSYLLERNRLFLVATLYERRTLLVLLPVLVALDAAVALVALRQGWFREKARGWWWLLQHRGEVAGRRRLVQESRRVPDREVLRLLTGDFAPGESTGLAAPAPLRVASRGYWAVARRVLRVSVTRP</sequence>
<protein>
    <submittedName>
        <fullName evidence="6">Glycosyltransferase family 2 protein</fullName>
    </submittedName>
</protein>
<comment type="pathway">
    <text evidence="1">Cell wall biogenesis; cell wall polysaccharide biosynthesis.</text>
</comment>
<dbReference type="GO" id="GO:0016757">
    <property type="term" value="F:glycosyltransferase activity"/>
    <property type="evidence" value="ECO:0007669"/>
    <property type="project" value="UniProtKB-KW"/>
</dbReference>
<dbReference type="RefSeq" id="WP_194706217.1">
    <property type="nucleotide sequence ID" value="NZ_JADKPN010000003.1"/>
</dbReference>
<keyword evidence="5" id="KW-0812">Transmembrane</keyword>
<dbReference type="EMBL" id="JADKPN010000003">
    <property type="protein sequence ID" value="MBF4763028.1"/>
    <property type="molecule type" value="Genomic_DNA"/>
</dbReference>
<dbReference type="Gene3D" id="3.90.550.10">
    <property type="entry name" value="Spore Coat Polysaccharide Biosynthesis Protein SpsA, Chain A"/>
    <property type="match status" value="1"/>
</dbReference>
<organism evidence="6 7">
    <name type="scientific">Nocardioides islandensis</name>
    <dbReference type="NCBI Taxonomy" id="433663"/>
    <lineage>
        <taxon>Bacteria</taxon>
        <taxon>Bacillati</taxon>
        <taxon>Actinomycetota</taxon>
        <taxon>Actinomycetes</taxon>
        <taxon>Propionibacteriales</taxon>
        <taxon>Nocardioidaceae</taxon>
        <taxon>Nocardioides</taxon>
    </lineage>
</organism>
<evidence type="ECO:0000313" key="6">
    <source>
        <dbReference type="EMBL" id="MBF4763028.1"/>
    </source>
</evidence>
<keyword evidence="4" id="KW-0808">Transferase</keyword>
<evidence type="ECO:0000256" key="1">
    <source>
        <dbReference type="ARBA" id="ARBA00004776"/>
    </source>
</evidence>
<evidence type="ECO:0000256" key="2">
    <source>
        <dbReference type="ARBA" id="ARBA00006739"/>
    </source>
</evidence>
<comment type="similarity">
    <text evidence="2">Belongs to the glycosyltransferase 2 family.</text>
</comment>
<dbReference type="SUPFAM" id="SSF53448">
    <property type="entry name" value="Nucleotide-diphospho-sugar transferases"/>
    <property type="match status" value="1"/>
</dbReference>
<dbReference type="PANTHER" id="PTHR43179:SF12">
    <property type="entry name" value="GALACTOFURANOSYLTRANSFERASE GLFT2"/>
    <property type="match status" value="1"/>
</dbReference>
<proteinExistence type="inferred from homology"/>
<dbReference type="PANTHER" id="PTHR43179">
    <property type="entry name" value="RHAMNOSYLTRANSFERASE WBBL"/>
    <property type="match status" value="1"/>
</dbReference>
<dbReference type="CDD" id="cd04186">
    <property type="entry name" value="GT_2_like_c"/>
    <property type="match status" value="1"/>
</dbReference>
<name>A0A930VDJ7_9ACTN</name>
<keyword evidence="7" id="KW-1185">Reference proteome</keyword>
<evidence type="ECO:0000256" key="4">
    <source>
        <dbReference type="ARBA" id="ARBA00022679"/>
    </source>
</evidence>
<keyword evidence="5" id="KW-1133">Transmembrane helix</keyword>
<reference evidence="6" key="1">
    <citation type="submission" date="2020-11" db="EMBL/GenBank/DDBJ databases">
        <title>Nocardioides sp. nov., isolated from Soil of Cynanchum wilfordii Hemsley rhizosphere.</title>
        <authorList>
            <person name="Lee J.-S."/>
            <person name="Suh M.K."/>
            <person name="Kim J.-S."/>
        </authorList>
    </citation>
    <scope>NUCLEOTIDE SEQUENCE</scope>
    <source>
        <strain evidence="6">KCTC 19275</strain>
    </source>
</reference>
<dbReference type="InterPro" id="IPR029044">
    <property type="entry name" value="Nucleotide-diphossugar_trans"/>
</dbReference>
<accession>A0A930VDJ7</accession>
<comment type="caution">
    <text evidence="6">The sequence shown here is derived from an EMBL/GenBank/DDBJ whole genome shotgun (WGS) entry which is preliminary data.</text>
</comment>
<feature type="transmembrane region" description="Helical" evidence="5">
    <location>
        <begin position="243"/>
        <end position="262"/>
    </location>
</feature>
<dbReference type="Proteomes" id="UP000640489">
    <property type="component" value="Unassembled WGS sequence"/>
</dbReference>
<evidence type="ECO:0000313" key="7">
    <source>
        <dbReference type="Proteomes" id="UP000640489"/>
    </source>
</evidence>
<evidence type="ECO:0000256" key="3">
    <source>
        <dbReference type="ARBA" id="ARBA00022676"/>
    </source>
</evidence>